<gene>
    <name evidence="1" type="ORF">EGY25_05540</name>
</gene>
<reference evidence="1 2" key="1">
    <citation type="submission" date="2019-03" db="EMBL/GenBank/DDBJ databases">
        <title>Draft genome of Brevundimonas sp. a heavy metal resistant soil bacteria.</title>
        <authorList>
            <person name="Soto J."/>
        </authorList>
    </citation>
    <scope>NUCLEOTIDE SEQUENCE [LARGE SCALE GENOMIC DNA]</scope>
    <source>
        <strain evidence="1 2">B-10</strain>
    </source>
</reference>
<organism evidence="1 2">
    <name type="scientific">Brevundimonas intermedia</name>
    <dbReference type="NCBI Taxonomy" id="74315"/>
    <lineage>
        <taxon>Bacteria</taxon>
        <taxon>Pseudomonadati</taxon>
        <taxon>Pseudomonadota</taxon>
        <taxon>Alphaproteobacteria</taxon>
        <taxon>Caulobacterales</taxon>
        <taxon>Caulobacteraceae</taxon>
        <taxon>Brevundimonas</taxon>
    </lineage>
</organism>
<dbReference type="OrthoDB" id="7594608at2"/>
<keyword evidence="2" id="KW-1185">Reference proteome</keyword>
<dbReference type="AlphaFoldDB" id="A0A4Y9RZS5"/>
<dbReference type="EMBL" id="SPVH01000002">
    <property type="protein sequence ID" value="TFW14650.1"/>
    <property type="molecule type" value="Genomic_DNA"/>
</dbReference>
<sequence>MTLRRAAAAAVVLFCIAGCDRTAKPADAKQAPDAAAPAVVAETPTPDPIAPSDDAAVAGAPAVDGAPSFAALYPGAQVEGQPLLAGGEAGAGGLITFTTDASPDQVVAFYRERAEAAGLRSVTGMNQGEARAYGAAGDQANGPSLQVVAAPTDAGATSVQLGWSAGQ</sequence>
<dbReference type="RefSeq" id="WP_135194031.1">
    <property type="nucleotide sequence ID" value="NZ_SPVH01000002.1"/>
</dbReference>
<name>A0A4Y9RZS5_9CAUL</name>
<evidence type="ECO:0000313" key="1">
    <source>
        <dbReference type="EMBL" id="TFW14650.1"/>
    </source>
</evidence>
<accession>A0A4Y9RZS5</accession>
<comment type="caution">
    <text evidence="1">The sequence shown here is derived from an EMBL/GenBank/DDBJ whole genome shotgun (WGS) entry which is preliminary data.</text>
</comment>
<protein>
    <submittedName>
        <fullName evidence="1">Uncharacterized protein</fullName>
    </submittedName>
</protein>
<dbReference type="Proteomes" id="UP000298216">
    <property type="component" value="Unassembled WGS sequence"/>
</dbReference>
<evidence type="ECO:0000313" key="2">
    <source>
        <dbReference type="Proteomes" id="UP000298216"/>
    </source>
</evidence>
<proteinExistence type="predicted"/>